<accession>R0EY85</accession>
<dbReference type="EMBL" id="KB870812">
    <property type="protein sequence ID" value="EOA14252.1"/>
    <property type="molecule type" value="Genomic_DNA"/>
</dbReference>
<evidence type="ECO:0000313" key="2">
    <source>
        <dbReference type="EMBL" id="EOA14252.1"/>
    </source>
</evidence>
<keyword evidence="1" id="KW-1133">Transmembrane helix</keyword>
<gene>
    <name evidence="2" type="ORF">CARUB_v10027410mg</name>
</gene>
<protein>
    <submittedName>
        <fullName evidence="2">Uncharacterized protein</fullName>
    </submittedName>
</protein>
<dbReference type="AlphaFoldDB" id="R0EY85"/>
<keyword evidence="3" id="KW-1185">Reference proteome</keyword>
<reference evidence="3" key="1">
    <citation type="journal article" date="2013" name="Nat. Genet.">
        <title>The Capsella rubella genome and the genomic consequences of rapid mating system evolution.</title>
        <authorList>
            <person name="Slotte T."/>
            <person name="Hazzouri K.M."/>
            <person name="Agren J.A."/>
            <person name="Koenig D."/>
            <person name="Maumus F."/>
            <person name="Guo Y.L."/>
            <person name="Steige K."/>
            <person name="Platts A.E."/>
            <person name="Escobar J.S."/>
            <person name="Newman L.K."/>
            <person name="Wang W."/>
            <person name="Mandakova T."/>
            <person name="Vello E."/>
            <person name="Smith L.M."/>
            <person name="Henz S.R."/>
            <person name="Steffen J."/>
            <person name="Takuno S."/>
            <person name="Brandvain Y."/>
            <person name="Coop G."/>
            <person name="Andolfatto P."/>
            <person name="Hu T.T."/>
            <person name="Blanchette M."/>
            <person name="Clark R.M."/>
            <person name="Quesneville H."/>
            <person name="Nordborg M."/>
            <person name="Gaut B.S."/>
            <person name="Lysak M.A."/>
            <person name="Jenkins J."/>
            <person name="Grimwood J."/>
            <person name="Chapman J."/>
            <person name="Prochnik S."/>
            <person name="Shu S."/>
            <person name="Rokhsar D."/>
            <person name="Schmutz J."/>
            <person name="Weigel D."/>
            <person name="Wright S.I."/>
        </authorList>
    </citation>
    <scope>NUCLEOTIDE SEQUENCE [LARGE SCALE GENOMIC DNA]</scope>
    <source>
        <strain evidence="3">cv. Monte Gargano</strain>
    </source>
</reference>
<evidence type="ECO:0000313" key="3">
    <source>
        <dbReference type="Proteomes" id="UP000029121"/>
    </source>
</evidence>
<organism evidence="2 3">
    <name type="scientific">Capsella rubella</name>
    <dbReference type="NCBI Taxonomy" id="81985"/>
    <lineage>
        <taxon>Eukaryota</taxon>
        <taxon>Viridiplantae</taxon>
        <taxon>Streptophyta</taxon>
        <taxon>Embryophyta</taxon>
        <taxon>Tracheophyta</taxon>
        <taxon>Spermatophyta</taxon>
        <taxon>Magnoliopsida</taxon>
        <taxon>eudicotyledons</taxon>
        <taxon>Gunneridae</taxon>
        <taxon>Pentapetalae</taxon>
        <taxon>rosids</taxon>
        <taxon>malvids</taxon>
        <taxon>Brassicales</taxon>
        <taxon>Brassicaceae</taxon>
        <taxon>Camelineae</taxon>
        <taxon>Capsella</taxon>
    </lineage>
</organism>
<keyword evidence="1" id="KW-0472">Membrane</keyword>
<dbReference type="Proteomes" id="UP000029121">
    <property type="component" value="Unassembled WGS sequence"/>
</dbReference>
<keyword evidence="1" id="KW-0812">Transmembrane</keyword>
<feature type="transmembrane region" description="Helical" evidence="1">
    <location>
        <begin position="78"/>
        <end position="106"/>
    </location>
</feature>
<name>R0EY85_9BRAS</name>
<evidence type="ECO:0000256" key="1">
    <source>
        <dbReference type="SAM" id="Phobius"/>
    </source>
</evidence>
<sequence>MCSLVEERLLTGSMEAFGGRVQALCPELSTLLRHRRRNNESMRRRRHMGSFHTSSGLSSSLDILNNRLPYIFSRFRSWLAWSFHALCFSGSLSFFFAPLFYIYCFLRLLS</sequence>
<proteinExistence type="predicted"/>